<evidence type="ECO:0000313" key="2">
    <source>
        <dbReference type="Proteomes" id="UP001165960"/>
    </source>
</evidence>
<reference evidence="1" key="1">
    <citation type="submission" date="2022-04" db="EMBL/GenBank/DDBJ databases">
        <title>Genome of the entomopathogenic fungus Entomophthora muscae.</title>
        <authorList>
            <person name="Elya C."/>
            <person name="Lovett B.R."/>
            <person name="Lee E."/>
            <person name="Macias A.M."/>
            <person name="Hajek A.E."/>
            <person name="De Bivort B.L."/>
            <person name="Kasson M.T."/>
            <person name="De Fine Licht H.H."/>
            <person name="Stajich J.E."/>
        </authorList>
    </citation>
    <scope>NUCLEOTIDE SEQUENCE</scope>
    <source>
        <strain evidence="1">Berkeley</strain>
    </source>
</reference>
<dbReference type="EMBL" id="QTSX02007498">
    <property type="protein sequence ID" value="KAJ9048202.1"/>
    <property type="molecule type" value="Genomic_DNA"/>
</dbReference>
<organism evidence="1 2">
    <name type="scientific">Entomophthora muscae</name>
    <dbReference type="NCBI Taxonomy" id="34485"/>
    <lineage>
        <taxon>Eukaryota</taxon>
        <taxon>Fungi</taxon>
        <taxon>Fungi incertae sedis</taxon>
        <taxon>Zoopagomycota</taxon>
        <taxon>Entomophthoromycotina</taxon>
        <taxon>Entomophthoromycetes</taxon>
        <taxon>Entomophthorales</taxon>
        <taxon>Entomophthoraceae</taxon>
        <taxon>Entomophthora</taxon>
    </lineage>
</organism>
<comment type="caution">
    <text evidence="1">The sequence shown here is derived from an EMBL/GenBank/DDBJ whole genome shotgun (WGS) entry which is preliminary data.</text>
</comment>
<evidence type="ECO:0000313" key="1">
    <source>
        <dbReference type="EMBL" id="KAJ9048202.1"/>
    </source>
</evidence>
<name>A0ACC2RDQ3_9FUNG</name>
<accession>A0ACC2RDQ3</accession>
<gene>
    <name evidence="1" type="ORF">DSO57_1037380</name>
</gene>
<dbReference type="Proteomes" id="UP001165960">
    <property type="component" value="Unassembled WGS sequence"/>
</dbReference>
<protein>
    <submittedName>
        <fullName evidence="1">Uncharacterized protein</fullName>
    </submittedName>
</protein>
<proteinExistence type="predicted"/>
<sequence>MDSAEKKLLRVVEFFSGMGGYHFALENTGIPFEVVKAFDMNDVANQCYKATFGATPSNRSIAVLQAKELDALQANCWVMSPPCQPFTRGGCLRDDADPRSQPLLHLIDLLPTLALPPEFLMVENVKNFETSTSREKLVDALRSLKYSVFEFLLSPWQFGMPNHRLRYYLLARRFPDLDFIPQAVPLQTQWPLEKTGSILENTLQLKPTPDSLCSLSVQDGKCIPLSDILNPLADKDSKYQVPSKYLLRSHNFRYDIVTSQHRLSSCFTKAYGSHHLKGSGSLVHPEAPVASPVYDFSDPSSLTRLGLRFFTPWEVAILHGVPVARKDHSCSANLELEPSATTVNFSTLTEIQRYRLLGNSLSITVVAGVLKLWL</sequence>
<keyword evidence="2" id="KW-1185">Reference proteome</keyword>